<dbReference type="PANTHER" id="PTHR35149">
    <property type="entry name" value="SLL5132 PROTEIN"/>
    <property type="match status" value="1"/>
</dbReference>
<dbReference type="EMBL" id="CP063079">
    <property type="protein sequence ID" value="QOQ88355.1"/>
    <property type="molecule type" value="Genomic_DNA"/>
</dbReference>
<dbReference type="Pfam" id="PF03235">
    <property type="entry name" value="GmrSD_N"/>
    <property type="match status" value="1"/>
</dbReference>
<dbReference type="RefSeq" id="WP_044598396.1">
    <property type="nucleotide sequence ID" value="NZ_CP063079.1"/>
</dbReference>
<dbReference type="PANTHER" id="PTHR35149:SF2">
    <property type="entry name" value="DUF262 DOMAIN-CONTAINING PROTEIN"/>
    <property type="match status" value="1"/>
</dbReference>
<sequence>MAKIEDIFNNKVFSIPNYQRDYAWTDKNLEDLWDDLLESEQAINDQMSHFLGTIVVAPNKNDKNIYDIIDGQQRSTTLFMLRYALNYKTSRPERDLNKFLDNNDNYRLQVIDDNKEFFDKILEQARNGKLNNNLEKEIKTKGHKNLFEVYKAIYSKINSIEPDRARKLLDILDKMSLMWLEEGNSGKAIRMFQTVNDRGVSLTILDKLKALLILYSNKYCLGELDDIINERFGRIFKIALEIEKHKAVYSFGDVQFVKEIESRIFNYHALGISKIGHYRNGVEAHYTELKSFLKNKEKNDEFKIWLDEYSLDLVNFFESFLSILKLTEINAEAFKTLCILRINPLFYNALIRLKMNNILDDECLKLFSQAHICLYSLGNTNDSTAFKLVEVTNSKQDFKERIIKDCKTCIKRTGHNNIEDFIEDISSDNYEWGAYHYMFLEQQNIDINSLWQLIEEKIYSFTKEHIIPKNTIENGSLTNYGFKDEEDFEKYKNSFGNLVPLERKLNSANSDKSLVEKKENFLKSKLLYNVIFANQENYLLFNRDSIIKRNNEFKEWSKIFFKDFL</sequence>
<organism evidence="3 4">
    <name type="scientific">Campylobacter peloridis</name>
    <dbReference type="NCBI Taxonomy" id="488546"/>
    <lineage>
        <taxon>Bacteria</taxon>
        <taxon>Pseudomonadati</taxon>
        <taxon>Campylobacterota</taxon>
        <taxon>Epsilonproteobacteria</taxon>
        <taxon>Campylobacterales</taxon>
        <taxon>Campylobacteraceae</taxon>
        <taxon>Campylobacter</taxon>
    </lineage>
</organism>
<evidence type="ECO:0000313" key="3">
    <source>
        <dbReference type="EMBL" id="QOQ88355.1"/>
    </source>
</evidence>
<name>A0ABX6TQX6_9BACT</name>
<dbReference type="InterPro" id="IPR004919">
    <property type="entry name" value="GmrSD_N"/>
</dbReference>
<feature type="domain" description="GmrSD restriction endonucleases N-terminal" evidence="1">
    <location>
        <begin position="4"/>
        <end position="212"/>
    </location>
</feature>
<accession>A0ABX6TQX6</accession>
<evidence type="ECO:0000313" key="4">
    <source>
        <dbReference type="Proteomes" id="UP000595070"/>
    </source>
</evidence>
<proteinExistence type="predicted"/>
<feature type="domain" description="GmrSD restriction endonucleases C-terminal" evidence="2">
    <location>
        <begin position="419"/>
        <end position="555"/>
    </location>
</feature>
<reference evidence="3 4" key="1">
    <citation type="submission" date="2020-10" db="EMBL/GenBank/DDBJ databases">
        <title>Campylobacter and Helicobacter PacBio genomes.</title>
        <authorList>
            <person name="Lane C."/>
        </authorList>
    </citation>
    <scope>NUCLEOTIDE SEQUENCE [LARGE SCALE GENOMIC DNA]</scope>
    <source>
        <strain evidence="3 4">2016D-0074</strain>
    </source>
</reference>
<evidence type="ECO:0000259" key="2">
    <source>
        <dbReference type="Pfam" id="PF07510"/>
    </source>
</evidence>
<dbReference type="Proteomes" id="UP000595070">
    <property type="component" value="Chromosome"/>
</dbReference>
<dbReference type="Pfam" id="PF07510">
    <property type="entry name" value="GmrSD_C"/>
    <property type="match status" value="1"/>
</dbReference>
<dbReference type="InterPro" id="IPR011089">
    <property type="entry name" value="GmrSD_C"/>
</dbReference>
<keyword evidence="4" id="KW-1185">Reference proteome</keyword>
<evidence type="ECO:0000259" key="1">
    <source>
        <dbReference type="Pfam" id="PF03235"/>
    </source>
</evidence>
<protein>
    <submittedName>
        <fullName evidence="3">DUF262 domain-containing protein</fullName>
    </submittedName>
</protein>
<gene>
    <name evidence="3" type="ORF">IMC75_05125</name>
</gene>